<evidence type="ECO:0000313" key="2">
    <source>
        <dbReference type="Proteomes" id="UP001150925"/>
    </source>
</evidence>
<reference evidence="1" key="1">
    <citation type="submission" date="2022-07" db="EMBL/GenBank/DDBJ databases">
        <title>Phylogenomic reconstructions and comparative analyses of Kickxellomycotina fungi.</title>
        <authorList>
            <person name="Reynolds N.K."/>
            <person name="Stajich J.E."/>
            <person name="Barry K."/>
            <person name="Grigoriev I.V."/>
            <person name="Crous P."/>
            <person name="Smith M.E."/>
        </authorList>
    </citation>
    <scope>NUCLEOTIDE SEQUENCE</scope>
    <source>
        <strain evidence="1">RSA 1196</strain>
    </source>
</reference>
<evidence type="ECO:0000313" key="1">
    <source>
        <dbReference type="EMBL" id="KAJ1957180.1"/>
    </source>
</evidence>
<protein>
    <submittedName>
        <fullName evidence="1">Uncharacterized protein</fullName>
    </submittedName>
</protein>
<proteinExistence type="predicted"/>
<dbReference type="Proteomes" id="UP001150925">
    <property type="component" value="Unassembled WGS sequence"/>
</dbReference>
<accession>A0A9W8ARE3</accession>
<comment type="caution">
    <text evidence="1">The sequence shown here is derived from an EMBL/GenBank/DDBJ whole genome shotgun (WGS) entry which is preliminary data.</text>
</comment>
<name>A0A9W8ARE3_9FUNG</name>
<dbReference type="EMBL" id="JANBPY010001993">
    <property type="protein sequence ID" value="KAJ1957180.1"/>
    <property type="molecule type" value="Genomic_DNA"/>
</dbReference>
<gene>
    <name evidence="1" type="ORF">IWQ62_005149</name>
</gene>
<dbReference type="AlphaFoldDB" id="A0A9W8ARE3"/>
<keyword evidence="2" id="KW-1185">Reference proteome</keyword>
<organism evidence="1 2">
    <name type="scientific">Dispira parvispora</name>
    <dbReference type="NCBI Taxonomy" id="1520584"/>
    <lineage>
        <taxon>Eukaryota</taxon>
        <taxon>Fungi</taxon>
        <taxon>Fungi incertae sedis</taxon>
        <taxon>Zoopagomycota</taxon>
        <taxon>Kickxellomycotina</taxon>
        <taxon>Dimargaritomycetes</taxon>
        <taxon>Dimargaritales</taxon>
        <taxon>Dimargaritaceae</taxon>
        <taxon>Dispira</taxon>
    </lineage>
</organism>
<sequence>MALCSVGALAEWCHDDTVDGECGALRATLKSHLYWKPPKSVVICSLWPGFRSAVPKFEKSCFERSGIPCYDLDPRKLEEPLSVAIPNKFKFFEMHPSPCKVEEDPVQKSEEDTHLIIRCTLPSAVNYFNRRPSLQTPLNSS</sequence>